<dbReference type="Proteomes" id="UP001336020">
    <property type="component" value="Unassembled WGS sequence"/>
</dbReference>
<keyword evidence="3" id="KW-1185">Reference proteome</keyword>
<feature type="transmembrane region" description="Helical" evidence="1">
    <location>
        <begin position="37"/>
        <end position="59"/>
    </location>
</feature>
<evidence type="ECO:0000313" key="3">
    <source>
        <dbReference type="Proteomes" id="UP001336020"/>
    </source>
</evidence>
<protein>
    <submittedName>
        <fullName evidence="2">Polyketide antibiotic transporter</fullName>
    </submittedName>
</protein>
<dbReference type="RefSeq" id="WP_330136019.1">
    <property type="nucleotide sequence ID" value="NZ_JAUTXY010000014.1"/>
</dbReference>
<keyword evidence="1" id="KW-0812">Transmembrane</keyword>
<reference evidence="2 3" key="1">
    <citation type="submission" date="2023-07" db="EMBL/GenBank/DDBJ databases">
        <authorList>
            <person name="Girao M."/>
            <person name="Carvalho M.F."/>
        </authorList>
    </citation>
    <scope>NUCLEOTIDE SEQUENCE [LARGE SCALE GENOMIC DNA]</scope>
    <source>
        <strain evidence="2 3">YIM65754</strain>
    </source>
</reference>
<feature type="transmembrane region" description="Helical" evidence="1">
    <location>
        <begin position="211"/>
        <end position="234"/>
    </location>
</feature>
<feature type="transmembrane region" description="Helical" evidence="1">
    <location>
        <begin position="313"/>
        <end position="334"/>
    </location>
</feature>
<comment type="caution">
    <text evidence="2">The sequence shown here is derived from an EMBL/GenBank/DDBJ whole genome shotgun (WGS) entry which is preliminary data.</text>
</comment>
<organism evidence="2 3">
    <name type="scientific">Rhodococcus artemisiae</name>
    <dbReference type="NCBI Taxonomy" id="714159"/>
    <lineage>
        <taxon>Bacteria</taxon>
        <taxon>Bacillati</taxon>
        <taxon>Actinomycetota</taxon>
        <taxon>Actinomycetes</taxon>
        <taxon>Mycobacteriales</taxon>
        <taxon>Nocardiaceae</taxon>
        <taxon>Rhodococcus</taxon>
    </lineage>
</organism>
<feature type="transmembrane region" description="Helical" evidence="1">
    <location>
        <begin position="404"/>
        <end position="434"/>
    </location>
</feature>
<feature type="transmembrane region" description="Helical" evidence="1">
    <location>
        <begin position="176"/>
        <end position="199"/>
    </location>
</feature>
<feature type="transmembrane region" description="Helical" evidence="1">
    <location>
        <begin position="475"/>
        <end position="499"/>
    </location>
</feature>
<feature type="transmembrane region" description="Helical" evidence="1">
    <location>
        <begin position="254"/>
        <end position="275"/>
    </location>
</feature>
<keyword evidence="1" id="KW-0472">Membrane</keyword>
<sequence>MTTSVAPSADQEVRSAHRFNGIGDLLRLYLRLDRVRITVWTLALALTVYATVESLIAAYPDEAARQARAALLENPAAVLMTGPAYGADNYTLGAMTANELSLTLFVAVAIMNILLVVRHTRAQEEAGRLELLRALPVGPFAPPAAALLSVAVADLIVGGGVVLALLAGGLDFTGSLLFGVATAVTGLLFGAVAAVTAQFSEHSRAASGSALAILAVAFLVRGFGDIIDATGSWVSWLSPIAWAQQTRLYVDERWWPLLLSVVTIGVLLAVAVALSRRRDIGAGLRAPTPGPASSSAALLTPPGPVWRLLRGTFVAWTAALAIIGLAMGTLANSIEDMVDSVPDIVEFLGADAQSLTASFGATMLMFLVVGIAAFAVSAVMRVRGDEEAGRLGLLIVTGTPRNRLFLWVIAVIVVQIVVALVITGAATGLGMAAATGEVDWVIRMCGAALAYAPAVLFVFAVALTLVGLIPRLAGLAWIVVVYAVFVAWFGELLNLSQWLRDLSPFSHIPLVPYESASAVPMLVLGIAAVVLAAAAVVGFRRRDVMV</sequence>
<keyword evidence="1" id="KW-1133">Transmembrane helix</keyword>
<feature type="transmembrane region" description="Helical" evidence="1">
    <location>
        <begin position="354"/>
        <end position="383"/>
    </location>
</feature>
<gene>
    <name evidence="2" type="ORF">Q7514_25320</name>
</gene>
<name>A0ABU7LH04_9NOCA</name>
<evidence type="ECO:0000256" key="1">
    <source>
        <dbReference type="SAM" id="Phobius"/>
    </source>
</evidence>
<feature type="transmembrane region" description="Helical" evidence="1">
    <location>
        <begin position="519"/>
        <end position="539"/>
    </location>
</feature>
<feature type="transmembrane region" description="Helical" evidence="1">
    <location>
        <begin position="440"/>
        <end position="468"/>
    </location>
</feature>
<dbReference type="EMBL" id="JAUTXY010000014">
    <property type="protein sequence ID" value="MEE2060846.1"/>
    <property type="molecule type" value="Genomic_DNA"/>
</dbReference>
<accession>A0ABU7LH04</accession>
<feature type="transmembrane region" description="Helical" evidence="1">
    <location>
        <begin position="100"/>
        <end position="119"/>
    </location>
</feature>
<evidence type="ECO:0000313" key="2">
    <source>
        <dbReference type="EMBL" id="MEE2060846.1"/>
    </source>
</evidence>
<feature type="transmembrane region" description="Helical" evidence="1">
    <location>
        <begin position="140"/>
        <end position="170"/>
    </location>
</feature>
<proteinExistence type="predicted"/>